<name>A0A0C2W4P1_AMAMK</name>
<accession>A0A0C2W4P1</accession>
<evidence type="ECO:0000313" key="3">
    <source>
        <dbReference type="Proteomes" id="UP000054549"/>
    </source>
</evidence>
<proteinExistence type="predicted"/>
<dbReference type="EMBL" id="KN818448">
    <property type="protein sequence ID" value="KIL56092.1"/>
    <property type="molecule type" value="Genomic_DNA"/>
</dbReference>
<dbReference type="Proteomes" id="UP000054549">
    <property type="component" value="Unassembled WGS sequence"/>
</dbReference>
<dbReference type="AlphaFoldDB" id="A0A0C2W4P1"/>
<organism evidence="2 3">
    <name type="scientific">Amanita muscaria (strain Koide BX008)</name>
    <dbReference type="NCBI Taxonomy" id="946122"/>
    <lineage>
        <taxon>Eukaryota</taxon>
        <taxon>Fungi</taxon>
        <taxon>Dikarya</taxon>
        <taxon>Basidiomycota</taxon>
        <taxon>Agaricomycotina</taxon>
        <taxon>Agaricomycetes</taxon>
        <taxon>Agaricomycetidae</taxon>
        <taxon>Agaricales</taxon>
        <taxon>Pluteineae</taxon>
        <taxon>Amanitaceae</taxon>
        <taxon>Amanita</taxon>
    </lineage>
</organism>
<dbReference type="InParanoid" id="A0A0C2W4P1"/>
<evidence type="ECO:0000256" key="1">
    <source>
        <dbReference type="SAM" id="MobiDB-lite"/>
    </source>
</evidence>
<gene>
    <name evidence="2" type="ORF">M378DRAFT_28414</name>
</gene>
<dbReference type="HOGENOM" id="CLU_2183262_0_0_1"/>
<feature type="compositionally biased region" description="Polar residues" evidence="1">
    <location>
        <begin position="41"/>
        <end position="50"/>
    </location>
</feature>
<protein>
    <submittedName>
        <fullName evidence="2">Uncharacterized protein</fullName>
    </submittedName>
</protein>
<sequence>MAPIAPPGDSMPCSSRPKSLDDDGNLTKKFQHPAAARASKRANTLGSMPINTEGYESSADDSNFQTRESTESETDGGSGEISNAELAATLVSKIIPEGDRLTSVSGRRS</sequence>
<reference evidence="2 3" key="1">
    <citation type="submission" date="2014-04" db="EMBL/GenBank/DDBJ databases">
        <title>Evolutionary Origins and Diversification of the Mycorrhizal Mutualists.</title>
        <authorList>
            <consortium name="DOE Joint Genome Institute"/>
            <consortium name="Mycorrhizal Genomics Consortium"/>
            <person name="Kohler A."/>
            <person name="Kuo A."/>
            <person name="Nagy L.G."/>
            <person name="Floudas D."/>
            <person name="Copeland A."/>
            <person name="Barry K.W."/>
            <person name="Cichocki N."/>
            <person name="Veneault-Fourrey C."/>
            <person name="LaButti K."/>
            <person name="Lindquist E.A."/>
            <person name="Lipzen A."/>
            <person name="Lundell T."/>
            <person name="Morin E."/>
            <person name="Murat C."/>
            <person name="Riley R."/>
            <person name="Ohm R."/>
            <person name="Sun H."/>
            <person name="Tunlid A."/>
            <person name="Henrissat B."/>
            <person name="Grigoriev I.V."/>
            <person name="Hibbett D.S."/>
            <person name="Martin F."/>
        </authorList>
    </citation>
    <scope>NUCLEOTIDE SEQUENCE [LARGE SCALE GENOMIC DNA]</scope>
    <source>
        <strain evidence="2 3">Koide BX008</strain>
    </source>
</reference>
<keyword evidence="3" id="KW-1185">Reference proteome</keyword>
<evidence type="ECO:0000313" key="2">
    <source>
        <dbReference type="EMBL" id="KIL56092.1"/>
    </source>
</evidence>
<feature type="region of interest" description="Disordered" evidence="1">
    <location>
        <begin position="1"/>
        <end position="84"/>
    </location>
</feature>